<feature type="compositionally biased region" description="Polar residues" evidence="1">
    <location>
        <begin position="20"/>
        <end position="35"/>
    </location>
</feature>
<proteinExistence type="predicted"/>
<feature type="compositionally biased region" description="Basic residues" evidence="1">
    <location>
        <begin position="139"/>
        <end position="150"/>
    </location>
</feature>
<dbReference type="EMBL" id="HACG01030797">
    <property type="protein sequence ID" value="CEK77662.1"/>
    <property type="molecule type" value="Transcribed_RNA"/>
</dbReference>
<name>A0A0B7AAE8_9EUPU</name>
<organism evidence="2">
    <name type="scientific">Arion vulgaris</name>
    <dbReference type="NCBI Taxonomy" id="1028688"/>
    <lineage>
        <taxon>Eukaryota</taxon>
        <taxon>Metazoa</taxon>
        <taxon>Spiralia</taxon>
        <taxon>Lophotrochozoa</taxon>
        <taxon>Mollusca</taxon>
        <taxon>Gastropoda</taxon>
        <taxon>Heterobranchia</taxon>
        <taxon>Euthyneura</taxon>
        <taxon>Panpulmonata</taxon>
        <taxon>Eupulmonata</taxon>
        <taxon>Stylommatophora</taxon>
        <taxon>Helicina</taxon>
        <taxon>Arionoidea</taxon>
        <taxon>Arionidae</taxon>
        <taxon>Arion</taxon>
    </lineage>
</organism>
<feature type="compositionally biased region" description="Polar residues" evidence="1">
    <location>
        <begin position="111"/>
        <end position="120"/>
    </location>
</feature>
<protein>
    <submittedName>
        <fullName evidence="2">Uncharacterized protein</fullName>
    </submittedName>
</protein>
<evidence type="ECO:0000256" key="1">
    <source>
        <dbReference type="SAM" id="MobiDB-lite"/>
    </source>
</evidence>
<feature type="region of interest" description="Disordered" evidence="1">
    <location>
        <begin position="105"/>
        <end position="158"/>
    </location>
</feature>
<feature type="compositionally biased region" description="Polar residues" evidence="1">
    <location>
        <begin position="1"/>
        <end position="11"/>
    </location>
</feature>
<feature type="non-terminal residue" evidence="2">
    <location>
        <position position="1"/>
    </location>
</feature>
<feature type="region of interest" description="Disordered" evidence="1">
    <location>
        <begin position="1"/>
        <end position="36"/>
    </location>
</feature>
<reference evidence="2" key="1">
    <citation type="submission" date="2014-12" db="EMBL/GenBank/DDBJ databases">
        <title>Insight into the proteome of Arion vulgaris.</title>
        <authorList>
            <person name="Aradska J."/>
            <person name="Bulat T."/>
            <person name="Smidak R."/>
            <person name="Sarate P."/>
            <person name="Gangsoo J."/>
            <person name="Sialana F."/>
            <person name="Bilban M."/>
            <person name="Lubec G."/>
        </authorList>
    </citation>
    <scope>NUCLEOTIDE SEQUENCE</scope>
    <source>
        <tissue evidence="2">Skin</tissue>
    </source>
</reference>
<gene>
    <name evidence="2" type="primary">ORF105960</name>
</gene>
<sequence length="158" mass="17176">KGNVIGTSKPASDTEEIKTSSKTFPANIEQRTSPAKKTLDIGKTGFEGLNGKIPEFKGIGMLGLLSQSKGVALTTTPADVVDISSNISVDKKLWNGTSHVTNAVKEKAVSSKMTDNSKPSPSILKESRKSHLKNLQLISKKHRHQSHTRSHYQPYQIP</sequence>
<dbReference type="AlphaFoldDB" id="A0A0B7AAE8"/>
<evidence type="ECO:0000313" key="2">
    <source>
        <dbReference type="EMBL" id="CEK77662.1"/>
    </source>
</evidence>
<accession>A0A0B7AAE8</accession>